<protein>
    <submittedName>
        <fullName evidence="2">Uncharacterized protein</fullName>
    </submittedName>
</protein>
<dbReference type="InterPro" id="IPR011042">
    <property type="entry name" value="6-blade_b-propeller_TolB-like"/>
</dbReference>
<dbReference type="KEGG" id="spu:105442729"/>
<organism evidence="2 3">
    <name type="scientific">Strongylocentrotus purpuratus</name>
    <name type="common">Purple sea urchin</name>
    <dbReference type="NCBI Taxonomy" id="7668"/>
    <lineage>
        <taxon>Eukaryota</taxon>
        <taxon>Metazoa</taxon>
        <taxon>Echinodermata</taxon>
        <taxon>Eleutherozoa</taxon>
        <taxon>Echinozoa</taxon>
        <taxon>Echinoidea</taxon>
        <taxon>Euechinoidea</taxon>
        <taxon>Echinacea</taxon>
        <taxon>Camarodonta</taxon>
        <taxon>Echinidea</taxon>
        <taxon>Strongylocentrotidae</taxon>
        <taxon>Strongylocentrotus</taxon>
    </lineage>
</organism>
<dbReference type="GeneID" id="105442729"/>
<evidence type="ECO:0000313" key="2">
    <source>
        <dbReference type="EnsemblMetazoa" id="XP_011673438"/>
    </source>
</evidence>
<dbReference type="Gene3D" id="2.120.10.30">
    <property type="entry name" value="TolB, C-terminal domain"/>
    <property type="match status" value="1"/>
</dbReference>
<dbReference type="AlphaFoldDB" id="A0A7M7HMA6"/>
<sequence>MGQGCVRQDIEGAIMENIAILTTLKEKAKDKLKLCRVYGDQIRQCRKYTDTHLQALKGEVDSVINEAIQTDKDKEKEDAAKINQEIDDKNQKLEEKIPKINENIRKNDEEREKRLELNRTDAERRREPINNKQLSLQTDIKNIAEEKERKIGELENTWQDDTKTTENIIKTLGTVLEDEKNIVKDGHHVKTSVSGILKKPLNEGEVEQITGTILGVRFMKGAGREKYDGRIDGYDGEWKLINTINIKDKIEFPIIAGYIDEYNVIINDLVSGTYMLHMNTRHTQRVITGSGGTSCVSSSALLNDDKVVCGKVIGEGCTGDSLTGCISVYDRQWKHINDVTIPKDTALKEAAVYVAVDQDGMIIAADAGESKIYVIKPADGKIMNTITCKENIMMHDLLSSGHIIAQPSTPDHRVLIIDRQGAHREIHHSDTILSVCIDPMTDDLYVVTSDDEYNTCVIDQVMSGGEMKKRRVASFPVSTELDPPVLREWLLVSSRVIMTPSGKLIANDGKNILVFKNRFTL</sequence>
<keyword evidence="3" id="KW-1185">Reference proteome</keyword>
<dbReference type="Proteomes" id="UP000007110">
    <property type="component" value="Unassembled WGS sequence"/>
</dbReference>
<accession>A0A7M7HMA6</accession>
<dbReference type="OMA" id="TCKENIM"/>
<evidence type="ECO:0000313" key="3">
    <source>
        <dbReference type="Proteomes" id="UP000007110"/>
    </source>
</evidence>
<dbReference type="InParanoid" id="A0A7M7HMA6"/>
<dbReference type="EnsemblMetazoa" id="XM_011675136">
    <property type="protein sequence ID" value="XP_011673438"/>
    <property type="gene ID" value="LOC105442729"/>
</dbReference>
<reference evidence="3" key="1">
    <citation type="submission" date="2015-02" db="EMBL/GenBank/DDBJ databases">
        <title>Genome sequencing for Strongylocentrotus purpuratus.</title>
        <authorList>
            <person name="Murali S."/>
            <person name="Liu Y."/>
            <person name="Vee V."/>
            <person name="English A."/>
            <person name="Wang M."/>
            <person name="Skinner E."/>
            <person name="Han Y."/>
            <person name="Muzny D.M."/>
            <person name="Worley K.C."/>
            <person name="Gibbs R.A."/>
        </authorList>
    </citation>
    <scope>NUCLEOTIDE SEQUENCE</scope>
</reference>
<name>A0A7M7HMA6_STRPU</name>
<reference evidence="2" key="2">
    <citation type="submission" date="2021-01" db="UniProtKB">
        <authorList>
            <consortium name="EnsemblMetazoa"/>
        </authorList>
    </citation>
    <scope>IDENTIFICATION</scope>
</reference>
<evidence type="ECO:0000256" key="1">
    <source>
        <dbReference type="SAM" id="Coils"/>
    </source>
</evidence>
<keyword evidence="1" id="KW-0175">Coiled coil</keyword>
<dbReference type="RefSeq" id="XP_011673438.1">
    <property type="nucleotide sequence ID" value="XM_011675136.1"/>
</dbReference>
<proteinExistence type="predicted"/>
<dbReference type="SUPFAM" id="SSF75011">
    <property type="entry name" value="3-carboxy-cis,cis-mucoante lactonizing enzyme"/>
    <property type="match status" value="1"/>
</dbReference>
<feature type="coiled-coil region" evidence="1">
    <location>
        <begin position="65"/>
        <end position="157"/>
    </location>
</feature>